<dbReference type="OrthoDB" id="9786954at2"/>
<comment type="similarity">
    <text evidence="9">Belongs to the TrpF family.</text>
</comment>
<dbReference type="Proteomes" id="UP000184394">
    <property type="component" value="Unassembled WGS sequence"/>
</dbReference>
<evidence type="ECO:0000259" key="10">
    <source>
        <dbReference type="Pfam" id="PF00697"/>
    </source>
</evidence>
<dbReference type="InterPro" id="IPR001240">
    <property type="entry name" value="PRAI_dom"/>
</dbReference>
<dbReference type="InterPro" id="IPR013785">
    <property type="entry name" value="Aldolase_TIM"/>
</dbReference>
<evidence type="ECO:0000256" key="8">
    <source>
        <dbReference type="ARBA" id="ARBA00023235"/>
    </source>
</evidence>
<dbReference type="Pfam" id="PF00697">
    <property type="entry name" value="PRAI"/>
    <property type="match status" value="1"/>
</dbReference>
<evidence type="ECO:0000313" key="12">
    <source>
        <dbReference type="Proteomes" id="UP000184394"/>
    </source>
</evidence>
<dbReference type="PANTHER" id="PTHR42894:SF1">
    <property type="entry name" value="N-(5'-PHOSPHORIBOSYL)ANTHRANILATE ISOMERASE"/>
    <property type="match status" value="1"/>
</dbReference>
<dbReference type="InterPro" id="IPR011060">
    <property type="entry name" value="RibuloseP-bd_barrel"/>
</dbReference>
<evidence type="ECO:0000256" key="3">
    <source>
        <dbReference type="ARBA" id="ARBA00012572"/>
    </source>
</evidence>
<dbReference type="EC" id="5.3.1.24" evidence="3 9"/>
<dbReference type="InterPro" id="IPR044643">
    <property type="entry name" value="TrpF_fam"/>
</dbReference>
<evidence type="ECO:0000256" key="1">
    <source>
        <dbReference type="ARBA" id="ARBA00001164"/>
    </source>
</evidence>
<dbReference type="AlphaFoldDB" id="A0A1M7JU50"/>
<dbReference type="CDD" id="cd00405">
    <property type="entry name" value="PRAI"/>
    <property type="match status" value="1"/>
</dbReference>
<dbReference type="GO" id="GO:0004640">
    <property type="term" value="F:phosphoribosylanthranilate isomerase activity"/>
    <property type="evidence" value="ECO:0007669"/>
    <property type="project" value="UniProtKB-UniRule"/>
</dbReference>
<feature type="domain" description="N-(5'phosphoribosyl) anthranilate isomerase (PRAI)" evidence="10">
    <location>
        <begin position="5"/>
        <end position="193"/>
    </location>
</feature>
<protein>
    <recommendedName>
        <fullName evidence="4 9">N-(5'-phosphoribosyl)anthranilate isomerase</fullName>
        <shortName evidence="9">PRAI</shortName>
        <ecNumber evidence="3 9">5.3.1.24</ecNumber>
    </recommendedName>
</protein>
<evidence type="ECO:0000256" key="9">
    <source>
        <dbReference type="HAMAP-Rule" id="MF_00135"/>
    </source>
</evidence>
<evidence type="ECO:0000256" key="6">
    <source>
        <dbReference type="ARBA" id="ARBA00022822"/>
    </source>
</evidence>
<dbReference type="GO" id="GO:0000162">
    <property type="term" value="P:L-tryptophan biosynthetic process"/>
    <property type="evidence" value="ECO:0007669"/>
    <property type="project" value="UniProtKB-UniRule"/>
</dbReference>
<keyword evidence="7 9" id="KW-0057">Aromatic amino acid biosynthesis</keyword>
<keyword evidence="5 9" id="KW-0028">Amino-acid biosynthesis</keyword>
<evidence type="ECO:0000256" key="7">
    <source>
        <dbReference type="ARBA" id="ARBA00023141"/>
    </source>
</evidence>
<dbReference type="EMBL" id="FRCT01000006">
    <property type="protein sequence ID" value="SHM56546.1"/>
    <property type="molecule type" value="Genomic_DNA"/>
</dbReference>
<keyword evidence="6 9" id="KW-0822">Tryptophan biosynthesis</keyword>
<organism evidence="11 12">
    <name type="scientific">Ruminococcus flavefaciens</name>
    <dbReference type="NCBI Taxonomy" id="1265"/>
    <lineage>
        <taxon>Bacteria</taxon>
        <taxon>Bacillati</taxon>
        <taxon>Bacillota</taxon>
        <taxon>Clostridia</taxon>
        <taxon>Eubacteriales</taxon>
        <taxon>Oscillospiraceae</taxon>
        <taxon>Ruminococcus</taxon>
    </lineage>
</organism>
<evidence type="ECO:0000256" key="2">
    <source>
        <dbReference type="ARBA" id="ARBA00004664"/>
    </source>
</evidence>
<reference evidence="11 12" key="1">
    <citation type="submission" date="2016-11" db="EMBL/GenBank/DDBJ databases">
        <authorList>
            <person name="Jaros S."/>
            <person name="Januszkiewicz K."/>
            <person name="Wedrychowicz H."/>
        </authorList>
    </citation>
    <scope>NUCLEOTIDE SEQUENCE [LARGE SCALE GENOMIC DNA]</scope>
    <source>
        <strain evidence="11 12">Y1</strain>
    </source>
</reference>
<keyword evidence="8 9" id="KW-0413">Isomerase</keyword>
<comment type="pathway">
    <text evidence="2 9">Amino-acid biosynthesis; L-tryptophan biosynthesis; L-tryptophan from chorismate: step 3/5.</text>
</comment>
<proteinExistence type="inferred from homology"/>
<dbReference type="HAMAP" id="MF_00135">
    <property type="entry name" value="PRAI"/>
    <property type="match status" value="1"/>
</dbReference>
<evidence type="ECO:0000313" key="11">
    <source>
        <dbReference type="EMBL" id="SHM56546.1"/>
    </source>
</evidence>
<comment type="catalytic activity">
    <reaction evidence="1 9">
        <text>N-(5-phospho-beta-D-ribosyl)anthranilate = 1-(2-carboxyphenylamino)-1-deoxy-D-ribulose 5-phosphate</text>
        <dbReference type="Rhea" id="RHEA:21540"/>
        <dbReference type="ChEBI" id="CHEBI:18277"/>
        <dbReference type="ChEBI" id="CHEBI:58613"/>
        <dbReference type="EC" id="5.3.1.24"/>
    </reaction>
</comment>
<dbReference type="RefSeq" id="WP_072950690.1">
    <property type="nucleotide sequence ID" value="NZ_FRCT01000006.1"/>
</dbReference>
<gene>
    <name evidence="9" type="primary">trpF</name>
    <name evidence="11" type="ORF">SAMN04487860_106221</name>
</gene>
<sequence length="198" mass="21929">MTKIKMCGLRREADIEFANKLRPEYIGYVFAQSSKRYVQPEKAAELTKKLDKNIIPVGVFVNSPIEEVIGIVRSGAVRAVQLHGEEDEDYIAELKKLDICVIRAFKVRSEADVRAAEESSADYVLLDSGQGSGETFDWSVIGEIKREYFLAGGLTADNAAEAIQQLHPYAVDASSCLEIDGFKDFGKMKAFAEAVRGR</sequence>
<evidence type="ECO:0000256" key="4">
    <source>
        <dbReference type="ARBA" id="ARBA00022272"/>
    </source>
</evidence>
<accession>A0A1M7JU50</accession>
<dbReference type="Gene3D" id="3.20.20.70">
    <property type="entry name" value="Aldolase class I"/>
    <property type="match status" value="1"/>
</dbReference>
<evidence type="ECO:0000256" key="5">
    <source>
        <dbReference type="ARBA" id="ARBA00022605"/>
    </source>
</evidence>
<dbReference type="SUPFAM" id="SSF51366">
    <property type="entry name" value="Ribulose-phoshate binding barrel"/>
    <property type="match status" value="1"/>
</dbReference>
<name>A0A1M7JU50_RUMFL</name>
<dbReference type="PANTHER" id="PTHR42894">
    <property type="entry name" value="N-(5'-PHOSPHORIBOSYL)ANTHRANILATE ISOMERASE"/>
    <property type="match status" value="1"/>
</dbReference>
<dbReference type="UniPathway" id="UPA00035">
    <property type="reaction ID" value="UER00042"/>
</dbReference>